<dbReference type="PANTHER" id="PTHR46018:SF7">
    <property type="entry name" value="RIBONUCLEASE Z"/>
    <property type="match status" value="1"/>
</dbReference>
<proteinExistence type="predicted"/>
<evidence type="ECO:0000313" key="1">
    <source>
        <dbReference type="EMBL" id="AIF22558.1"/>
    </source>
</evidence>
<dbReference type="Pfam" id="PF23023">
    <property type="entry name" value="Anti-Pycsar_Apyc1"/>
    <property type="match status" value="1"/>
</dbReference>
<keyword evidence="1" id="KW-0378">Hydrolase</keyword>
<reference evidence="1" key="1">
    <citation type="journal article" date="2014" name="Genome Biol. Evol.">
        <title>Pangenome evidence for extensive interdomain horizontal transfer affecting lineage core and shell genes in uncultured planktonic thaumarchaeota and euryarchaeota.</title>
        <authorList>
            <person name="Deschamps P."/>
            <person name="Zivanovic Y."/>
            <person name="Moreira D."/>
            <person name="Rodriguez-Valera F."/>
            <person name="Lopez-Garcia P."/>
        </authorList>
    </citation>
    <scope>NUCLEOTIDE SEQUENCE</scope>
</reference>
<name>A0A075I942_9EURY</name>
<organism evidence="1">
    <name type="scientific">uncultured marine group II/III euryarchaeote SAT1000_09_G02</name>
    <dbReference type="NCBI Taxonomy" id="1456557"/>
    <lineage>
        <taxon>Archaea</taxon>
        <taxon>Methanobacteriati</taxon>
        <taxon>Methanobacteriota</taxon>
        <taxon>environmental samples</taxon>
    </lineage>
</organism>
<sequence>MTRIDFLGTGNAFAPFGRLHALAIIDRKILIDAPPSLIPQLRRSGIKSSDISHLLFTHWHADHTFGFPFFLLERKYISDTKGNHELNIYLRQGGKKFLTTLCNMGFPGSLENDIDDMANWNEMEKGELIGTDWKFERFAVCHTPETDPHGYELTHNNGFVLLHCGDSGPCNEIDKRADNADIVILEMGMPDIGNFPYHHTPKDVRDFTERYPDTLVLVTHNYASSKNSSEGFPMPNLPKKVHQLEDGDAILIDENGKINLLIKNS</sequence>
<dbReference type="GO" id="GO:0042781">
    <property type="term" value="F:3'-tRNA processing endoribonuclease activity"/>
    <property type="evidence" value="ECO:0007669"/>
    <property type="project" value="TreeGrafter"/>
</dbReference>
<dbReference type="AlphaFoldDB" id="A0A075I942"/>
<dbReference type="InterPro" id="IPR036866">
    <property type="entry name" value="RibonucZ/Hydroxyglut_hydro"/>
</dbReference>
<accession>A0A075I942</accession>
<dbReference type="PANTHER" id="PTHR46018">
    <property type="entry name" value="ZINC PHOSPHODIESTERASE ELAC PROTEIN 1"/>
    <property type="match status" value="1"/>
</dbReference>
<dbReference type="EMBL" id="KF901212">
    <property type="protein sequence ID" value="AIF22558.1"/>
    <property type="molecule type" value="Genomic_DNA"/>
</dbReference>
<protein>
    <submittedName>
        <fullName evidence="1">Metal-dependent hydrolase, beta-lactamase superfamily III</fullName>
    </submittedName>
</protein>
<dbReference type="Gene3D" id="3.60.15.10">
    <property type="entry name" value="Ribonuclease Z/Hydroxyacylglutathione hydrolase-like"/>
    <property type="match status" value="1"/>
</dbReference>
<dbReference type="SUPFAM" id="SSF56281">
    <property type="entry name" value="Metallo-hydrolase/oxidoreductase"/>
    <property type="match status" value="1"/>
</dbReference>